<feature type="compositionally biased region" description="Basic and acidic residues" evidence="4">
    <location>
        <begin position="75"/>
        <end position="84"/>
    </location>
</feature>
<keyword evidence="3" id="KW-0539">Nucleus</keyword>
<proteinExistence type="inferred from homology"/>
<evidence type="ECO:0000256" key="4">
    <source>
        <dbReference type="SAM" id="MobiDB-lite"/>
    </source>
</evidence>
<feature type="compositionally biased region" description="Basic residues" evidence="4">
    <location>
        <begin position="105"/>
        <end position="115"/>
    </location>
</feature>
<dbReference type="InterPro" id="IPR011990">
    <property type="entry name" value="TPR-like_helical_dom_sf"/>
</dbReference>
<dbReference type="GO" id="GO:0071013">
    <property type="term" value="C:catalytic step 2 spliceosome"/>
    <property type="evidence" value="ECO:0007669"/>
    <property type="project" value="TreeGrafter"/>
</dbReference>
<feature type="region of interest" description="Disordered" evidence="4">
    <location>
        <begin position="60"/>
        <end position="133"/>
    </location>
</feature>
<protein>
    <recommendedName>
        <fullName evidence="6">Protein NRDE2 homolog</fullName>
    </recommendedName>
</protein>
<feature type="compositionally biased region" description="Acidic residues" evidence="4">
    <location>
        <begin position="64"/>
        <end position="74"/>
    </location>
</feature>
<dbReference type="EMBL" id="JACGWN010000012">
    <property type="protein sequence ID" value="KAL0417305.1"/>
    <property type="molecule type" value="Genomic_DNA"/>
</dbReference>
<dbReference type="Pfam" id="PF08424">
    <property type="entry name" value="NRDE-2"/>
    <property type="match status" value="1"/>
</dbReference>
<organism evidence="5">
    <name type="scientific">Sesamum latifolium</name>
    <dbReference type="NCBI Taxonomy" id="2727402"/>
    <lineage>
        <taxon>Eukaryota</taxon>
        <taxon>Viridiplantae</taxon>
        <taxon>Streptophyta</taxon>
        <taxon>Embryophyta</taxon>
        <taxon>Tracheophyta</taxon>
        <taxon>Spermatophyta</taxon>
        <taxon>Magnoliopsida</taxon>
        <taxon>eudicotyledons</taxon>
        <taxon>Gunneridae</taxon>
        <taxon>Pentapetalae</taxon>
        <taxon>asterids</taxon>
        <taxon>lamiids</taxon>
        <taxon>Lamiales</taxon>
        <taxon>Pedaliaceae</taxon>
        <taxon>Sesamum</taxon>
    </lineage>
</organism>
<evidence type="ECO:0000313" key="5">
    <source>
        <dbReference type="EMBL" id="KAL0417305.1"/>
    </source>
</evidence>
<dbReference type="AlphaFoldDB" id="A0AAW2UK65"/>
<comment type="subcellular location">
    <subcellularLocation>
        <location evidence="1">Nucleus</location>
    </subcellularLocation>
</comment>
<dbReference type="GO" id="GO:0031048">
    <property type="term" value="P:regulatory ncRNA-mediated heterochromatin formation"/>
    <property type="evidence" value="ECO:0007669"/>
    <property type="project" value="TreeGrafter"/>
</dbReference>
<sequence length="827" mass="93755">MEEEKQPTETTSLFPAYVQHPPPRLLPSDPNKGASAASEWLQNTSFTTNLSVINDAVSKYDLPREEEQEEEDKVEEVNTDKRPPQYEMVPSSPSEATASSDEEHRKRKKKKKRRKREESTGSRPLYKYAATLSSSRNSGVQKWASSSTSNDKDYYFDSRGDRDNLAFGCIYRMDVARYKLYNSKKVSGNNYFLLTKKVGLEGDSDIDALDTNLRSGGRYWSAKFAAIERHKNLKRVRVLAPSKPGRSSLADFIPLSAESSDSGLVSSVSVVEESWEDEVLRKTKEFNKMTRERPQDESLWLAFADFQDKVASMQPHKGARLQTLEKKISILEKAAELNPESEDLLLSLMNAYRSRDSTDVLIRRWEKILMSNSGSYKLWREFLWVVQGEFSRFKVSDMRKMYANAIQALAGACIKQHRQVHPSGNATSVDPAIIQLELGLVDVFIGLCRLEWQAGYQELATALFQAEIEYSMCSPFGLSEQSKRRLFEHFWGSNGARIGEDGALGWSTWLEKEEEQRQRLASEEASNEVEEGGWTGWFEPLSKTQETEMPENTTEKGLVAEEFDVEDTKDVEQKDDVESLLKALGIDAAAEADIKVKDTKTWTKWSKAEMSRDLDQWLPLRPDSGRVSHDAATADAEDDEQLLSIILYEDVSDYLFSLNSEEARMSLVSQFIDFYEGRIAQWTCTNSSSWVEKTLSLESLPYFLLEDLRKMHDVVNGKLSNLVSISLELLLNCSDDSNMRSNMMKFLRNAILLCLKAFPKNYILEEAALVAEELSNTRMNSVSCSVTPCRALAKTLLKNNRQFQIAVCRSPLRVMGIGPMGKGLISI</sequence>
<comment type="caution">
    <text evidence="5">The sequence shown here is derived from an EMBL/GenBank/DDBJ whole genome shotgun (WGS) entry which is preliminary data.</text>
</comment>
<accession>A0AAW2UK65</accession>
<reference evidence="5" key="2">
    <citation type="journal article" date="2024" name="Plant">
        <title>Genomic evolution and insights into agronomic trait innovations of Sesamum species.</title>
        <authorList>
            <person name="Miao H."/>
            <person name="Wang L."/>
            <person name="Qu L."/>
            <person name="Liu H."/>
            <person name="Sun Y."/>
            <person name="Le M."/>
            <person name="Wang Q."/>
            <person name="Wei S."/>
            <person name="Zheng Y."/>
            <person name="Lin W."/>
            <person name="Duan Y."/>
            <person name="Cao H."/>
            <person name="Xiong S."/>
            <person name="Wang X."/>
            <person name="Wei L."/>
            <person name="Li C."/>
            <person name="Ma Q."/>
            <person name="Ju M."/>
            <person name="Zhao R."/>
            <person name="Li G."/>
            <person name="Mu C."/>
            <person name="Tian Q."/>
            <person name="Mei H."/>
            <person name="Zhang T."/>
            <person name="Gao T."/>
            <person name="Zhang H."/>
        </authorList>
    </citation>
    <scope>NUCLEOTIDE SEQUENCE</scope>
    <source>
        <strain evidence="5">KEN1</strain>
    </source>
</reference>
<comment type="similarity">
    <text evidence="2">Belongs to the NRDE2 family.</text>
</comment>
<name>A0AAW2UK65_9LAMI</name>
<dbReference type="Gene3D" id="1.25.40.10">
    <property type="entry name" value="Tetratricopeptide repeat domain"/>
    <property type="match status" value="1"/>
</dbReference>
<evidence type="ECO:0000256" key="3">
    <source>
        <dbReference type="ARBA" id="ARBA00023242"/>
    </source>
</evidence>
<dbReference type="PANTHER" id="PTHR13471">
    <property type="entry name" value="TETRATRICOPEPTIDE-LIKE HELICAL"/>
    <property type="match status" value="1"/>
</dbReference>
<evidence type="ECO:0000256" key="1">
    <source>
        <dbReference type="ARBA" id="ARBA00004123"/>
    </source>
</evidence>
<feature type="region of interest" description="Disordered" evidence="4">
    <location>
        <begin position="1"/>
        <end position="48"/>
    </location>
</feature>
<dbReference type="GO" id="GO:1902369">
    <property type="term" value="P:negative regulation of RNA catabolic process"/>
    <property type="evidence" value="ECO:0007669"/>
    <property type="project" value="TreeGrafter"/>
</dbReference>
<reference evidence="5" key="1">
    <citation type="submission" date="2020-06" db="EMBL/GenBank/DDBJ databases">
        <authorList>
            <person name="Li T."/>
            <person name="Hu X."/>
            <person name="Zhang T."/>
            <person name="Song X."/>
            <person name="Zhang H."/>
            <person name="Dai N."/>
            <person name="Sheng W."/>
            <person name="Hou X."/>
            <person name="Wei L."/>
        </authorList>
    </citation>
    <scope>NUCLEOTIDE SEQUENCE</scope>
    <source>
        <strain evidence="5">KEN1</strain>
        <tissue evidence="5">Leaf</tissue>
    </source>
</reference>
<dbReference type="PANTHER" id="PTHR13471:SF0">
    <property type="entry name" value="NUCLEAR EXOSOME REGULATOR NRDE2"/>
    <property type="match status" value="1"/>
</dbReference>
<evidence type="ECO:0008006" key="6">
    <source>
        <dbReference type="Google" id="ProtNLM"/>
    </source>
</evidence>
<evidence type="ECO:0000256" key="2">
    <source>
        <dbReference type="ARBA" id="ARBA00009265"/>
    </source>
</evidence>
<dbReference type="InterPro" id="IPR013633">
    <property type="entry name" value="NRDE-2"/>
</dbReference>
<gene>
    <name evidence="5" type="ORF">Slati_3562400</name>
</gene>